<comment type="catalytic activity">
    <reaction evidence="11 12">
        <text>a UDP-3-O-[(3R)-3-hydroxyacyl]-N-acetyl-alpha-D-glucosamine + H2O = a UDP-3-O-[(3R)-3-hydroxyacyl]-alpha-D-glucosamine + acetate</text>
        <dbReference type="Rhea" id="RHEA:67816"/>
        <dbReference type="ChEBI" id="CHEBI:15377"/>
        <dbReference type="ChEBI" id="CHEBI:30089"/>
        <dbReference type="ChEBI" id="CHEBI:137740"/>
        <dbReference type="ChEBI" id="CHEBI:173225"/>
        <dbReference type="EC" id="3.5.1.108"/>
    </reaction>
</comment>
<evidence type="ECO:0000256" key="3">
    <source>
        <dbReference type="ARBA" id="ARBA00005002"/>
    </source>
</evidence>
<evidence type="ECO:0000256" key="8">
    <source>
        <dbReference type="ARBA" id="ARBA00022801"/>
    </source>
</evidence>
<keyword evidence="8 12" id="KW-0378">Hydrolase</keyword>
<dbReference type="AlphaFoldDB" id="H0UKK4"/>
<dbReference type="GO" id="GO:0046872">
    <property type="term" value="F:metal ion binding"/>
    <property type="evidence" value="ECO:0007669"/>
    <property type="project" value="UniProtKB-KW"/>
</dbReference>
<comment type="pathway">
    <text evidence="3 12">Glycolipid biosynthesis; lipid IV(A) biosynthesis; lipid IV(A) from (3R)-3-hydroxytetradecanoyl-[acyl-carrier-protein] and UDP-N-acetyl-alpha-D-glucosamine: step 2/6.</text>
</comment>
<dbReference type="GO" id="GO:0016020">
    <property type="term" value="C:membrane"/>
    <property type="evidence" value="ECO:0007669"/>
    <property type="project" value="GOC"/>
</dbReference>
<sequence>MRLTLKNPIRFDGVGLHSGERTSVQLLPAPSGTGYQVRFGSEAFQISHAQRSGDGRGTVLSFGSHRLMTVEHMLASLRGLGVDDVIICPDGIEAPLLDGGGLEYCQGLAQNGFAEQSGDRDFFCVAAPVAVQSPDGRKVTAALPDDAFRITYTIDYSGTPIGTQTATVTVAPETFIRELAQCRTFCLEAEVEAMRAAGLGLGGTVDTALVVGSEGPLGGNELRCSDEYVRHKMFDFVGDLTLIGRPLKGHFIGIRAGHAMHLKLVDRLGRCAEKC</sequence>
<dbReference type="EMBL" id="CM001376">
    <property type="protein sequence ID" value="EHM13213.1"/>
    <property type="molecule type" value="Genomic_DNA"/>
</dbReference>
<dbReference type="Gene3D" id="3.30.230.20">
    <property type="entry name" value="lpxc deacetylase, domain 1"/>
    <property type="match status" value="1"/>
</dbReference>
<evidence type="ECO:0000313" key="13">
    <source>
        <dbReference type="EMBL" id="EHM13213.1"/>
    </source>
</evidence>
<protein>
    <recommendedName>
        <fullName evidence="4 12">UDP-3-O-acyl-N-acetylglucosamine deacetylase</fullName>
        <shortName evidence="12">UDP-3-O-acyl-GlcNAc deacetylase</shortName>
        <ecNumber evidence="4 12">3.5.1.108</ecNumber>
    </recommendedName>
    <alternativeName>
        <fullName evidence="12">UDP-3-O-[R-3-hydroxymyristoyl]-N-acetylglucosamine deacetylase</fullName>
    </alternativeName>
</protein>
<keyword evidence="6 12" id="KW-0441">Lipid A biosynthesis</keyword>
<dbReference type="PANTHER" id="PTHR33694:SF1">
    <property type="entry name" value="UDP-3-O-ACYL-N-ACETYLGLUCOSAMINE DEACETYLASE 1, MITOCHONDRIAL-RELATED"/>
    <property type="match status" value="1"/>
</dbReference>
<dbReference type="HAMAP" id="MF_00388">
    <property type="entry name" value="LpxC"/>
    <property type="match status" value="1"/>
</dbReference>
<keyword evidence="9 12" id="KW-0862">Zinc</keyword>
<dbReference type="GO" id="GO:0009245">
    <property type="term" value="P:lipid A biosynthetic process"/>
    <property type="evidence" value="ECO:0007669"/>
    <property type="project" value="UniProtKB-UniRule"/>
</dbReference>
<evidence type="ECO:0000313" key="14">
    <source>
        <dbReference type="Proteomes" id="UP000003806"/>
    </source>
</evidence>
<dbReference type="OrthoDB" id="9772788at2"/>
<evidence type="ECO:0000256" key="12">
    <source>
        <dbReference type="HAMAP-Rule" id="MF_00388"/>
    </source>
</evidence>
<keyword evidence="14" id="KW-1185">Reference proteome</keyword>
<dbReference type="SUPFAM" id="SSF54211">
    <property type="entry name" value="Ribosomal protein S5 domain 2-like"/>
    <property type="match status" value="2"/>
</dbReference>
<proteinExistence type="inferred from homology"/>
<accession>H0UKK4</accession>
<comment type="function">
    <text evidence="2 12">Catalyzes the hydrolysis of UDP-3-O-myristoyl-N-acetylglucosamine to form UDP-3-O-myristoylglucosamine and acetate, the committed step in lipid A biosynthesis.</text>
</comment>
<dbReference type="Pfam" id="PF03331">
    <property type="entry name" value="LpxC"/>
    <property type="match status" value="1"/>
</dbReference>
<evidence type="ECO:0000256" key="5">
    <source>
        <dbReference type="ARBA" id="ARBA00022516"/>
    </source>
</evidence>
<feature type="binding site" evidence="12">
    <location>
        <position position="72"/>
    </location>
    <ligand>
        <name>Zn(2+)</name>
        <dbReference type="ChEBI" id="CHEBI:29105"/>
    </ligand>
</feature>
<keyword evidence="5 12" id="KW-0444">Lipid biosynthesis</keyword>
<evidence type="ECO:0000256" key="9">
    <source>
        <dbReference type="ARBA" id="ARBA00022833"/>
    </source>
</evidence>
<evidence type="ECO:0000256" key="2">
    <source>
        <dbReference type="ARBA" id="ARBA00002923"/>
    </source>
</evidence>
<dbReference type="Gene3D" id="3.30.1700.10">
    <property type="entry name" value="lpxc deacetylase, domain 2"/>
    <property type="match status" value="1"/>
</dbReference>
<evidence type="ECO:0000256" key="10">
    <source>
        <dbReference type="ARBA" id="ARBA00023098"/>
    </source>
</evidence>
<dbReference type="EC" id="3.5.1.108" evidence="4 12"/>
<dbReference type="PANTHER" id="PTHR33694">
    <property type="entry name" value="UDP-3-O-ACYL-N-ACETYLGLUCOSAMINE DEACETYLASE 1, MITOCHONDRIAL-RELATED"/>
    <property type="match status" value="1"/>
</dbReference>
<evidence type="ECO:0000256" key="11">
    <source>
        <dbReference type="ARBA" id="ARBA00024535"/>
    </source>
</evidence>
<dbReference type="RefSeq" id="WP_008522895.1">
    <property type="nucleotide sequence ID" value="NZ_CM001376.1"/>
</dbReference>
<reference evidence="13 14" key="1">
    <citation type="submission" date="2011-11" db="EMBL/GenBank/DDBJ databases">
        <title>The Noncontiguous Finished genome of Jonquetella anthropi DSM 22815.</title>
        <authorList>
            <consortium name="US DOE Joint Genome Institute (JGI-PGF)"/>
            <person name="Lucas S."/>
            <person name="Copeland A."/>
            <person name="Lapidus A."/>
            <person name="Glavina del Rio T."/>
            <person name="Dalin E."/>
            <person name="Tice H."/>
            <person name="Bruce D."/>
            <person name="Goodwin L."/>
            <person name="Pitluck S."/>
            <person name="Peters L."/>
            <person name="Mikhailova N."/>
            <person name="Held B."/>
            <person name="Kyrpides N."/>
            <person name="Mavromatis K."/>
            <person name="Ivanova N."/>
            <person name="Markowitz V."/>
            <person name="Cheng J.-F."/>
            <person name="Hugenholtz P."/>
            <person name="Woyke T."/>
            <person name="Wu D."/>
            <person name="Gronow S."/>
            <person name="Wellnitz S."/>
            <person name="Brambilla E."/>
            <person name="Klenk H.-P."/>
            <person name="Eisen J.A."/>
        </authorList>
    </citation>
    <scope>NUCLEOTIDE SEQUENCE [LARGE SCALE GENOMIC DNA]</scope>
    <source>
        <strain evidence="13 14">DSM 22815</strain>
    </source>
</reference>
<comment type="similarity">
    <text evidence="12">Belongs to the LpxC family.</text>
</comment>
<feature type="binding site" evidence="12">
    <location>
        <position position="231"/>
    </location>
    <ligand>
        <name>Zn(2+)</name>
        <dbReference type="ChEBI" id="CHEBI:29105"/>
    </ligand>
</feature>
<evidence type="ECO:0000256" key="6">
    <source>
        <dbReference type="ARBA" id="ARBA00022556"/>
    </source>
</evidence>
<organism evidence="13 14">
    <name type="scientific">Jonquetella anthropi DSM 22815</name>
    <dbReference type="NCBI Taxonomy" id="885272"/>
    <lineage>
        <taxon>Bacteria</taxon>
        <taxon>Thermotogati</taxon>
        <taxon>Synergistota</taxon>
        <taxon>Synergistia</taxon>
        <taxon>Synergistales</taxon>
        <taxon>Dethiosulfovibrionaceae</taxon>
        <taxon>Jonquetella</taxon>
    </lineage>
</organism>
<name>H0UKK4_9BACT</name>
<dbReference type="NCBIfam" id="TIGR00325">
    <property type="entry name" value="lpxC"/>
    <property type="match status" value="1"/>
</dbReference>
<gene>
    <name evidence="12" type="primary">lpxC</name>
    <name evidence="13" type="ORF">JonanDRAFT_0835</name>
</gene>
<feature type="binding site" evidence="12">
    <location>
        <position position="235"/>
    </location>
    <ligand>
        <name>Zn(2+)</name>
        <dbReference type="ChEBI" id="CHEBI:29105"/>
    </ligand>
</feature>
<dbReference type="InterPro" id="IPR015870">
    <property type="entry name" value="UDP-acyl_N-AcGlcN_deAcase_N"/>
</dbReference>
<evidence type="ECO:0000256" key="4">
    <source>
        <dbReference type="ARBA" id="ARBA00012745"/>
    </source>
</evidence>
<keyword evidence="10 12" id="KW-0443">Lipid metabolism</keyword>
<dbReference type="HOGENOM" id="CLU_046528_0_0_0"/>
<feature type="active site" description="Proton donor" evidence="12">
    <location>
        <position position="258"/>
    </location>
</feature>
<dbReference type="InterPro" id="IPR020568">
    <property type="entry name" value="Ribosomal_Su5_D2-typ_SF"/>
</dbReference>
<keyword evidence="7 12" id="KW-0479">Metal-binding</keyword>
<dbReference type="GO" id="GO:0103117">
    <property type="term" value="F:UDP-3-O-acyl-N-acetylglucosamine deacetylase activity"/>
    <property type="evidence" value="ECO:0007669"/>
    <property type="project" value="UniProtKB-UniRule"/>
</dbReference>
<dbReference type="UniPathway" id="UPA00359">
    <property type="reaction ID" value="UER00478"/>
</dbReference>
<dbReference type="eggNOG" id="COG0774">
    <property type="taxonomic scope" value="Bacteria"/>
</dbReference>
<evidence type="ECO:0000256" key="7">
    <source>
        <dbReference type="ARBA" id="ARBA00022723"/>
    </source>
</evidence>
<dbReference type="InterPro" id="IPR011334">
    <property type="entry name" value="UDP-acyl_GlcNac_deAcase_C"/>
</dbReference>
<comment type="cofactor">
    <cofactor evidence="1 12">
        <name>Zn(2+)</name>
        <dbReference type="ChEBI" id="CHEBI:29105"/>
    </cofactor>
</comment>
<dbReference type="InterPro" id="IPR004463">
    <property type="entry name" value="UDP-acyl_GlcNac_deAcase"/>
</dbReference>
<evidence type="ECO:0000256" key="1">
    <source>
        <dbReference type="ARBA" id="ARBA00001947"/>
    </source>
</evidence>
<dbReference type="Proteomes" id="UP000003806">
    <property type="component" value="Chromosome"/>
</dbReference>
<dbReference type="STRING" id="885272.JonanDRAFT_0835"/>